<comment type="subcellular location">
    <subcellularLocation>
        <location evidence="1">Cytoplasm</location>
    </subcellularLocation>
</comment>
<dbReference type="InterPro" id="IPR044670">
    <property type="entry name" value="SOFL"/>
</dbReference>
<evidence type="ECO:0000256" key="7">
    <source>
        <dbReference type="SAM" id="MobiDB-lite"/>
    </source>
</evidence>
<dbReference type="OrthoDB" id="1738616at2759"/>
<evidence type="ECO:0000256" key="6">
    <source>
        <dbReference type="ARBA" id="ARBA00024199"/>
    </source>
</evidence>
<dbReference type="InParanoid" id="A0A2P5F4F5"/>
<keyword evidence="9" id="KW-1185">Reference proteome</keyword>
<sequence length="145" mass="16371">MESSKVFGEADEECQSSESGWTMYLDSPIHGENDDENQQSDCGDGDDDSSDDDDDDDDDDDEENDNDNDNDNDDSDDSMASDASSGPNISNRLERRRFGDNIGESSITSKDLEDREDGKYKYCLDEKGKKLALKKKQRTEKRKEK</sequence>
<keyword evidence="3" id="KW-0203">Cytokinin biosynthesis</keyword>
<keyword evidence="4" id="KW-0932">Cytokinin signaling pathway</keyword>
<accession>A0A2P5F4F5</accession>
<evidence type="ECO:0000256" key="2">
    <source>
        <dbReference type="ARBA" id="ARBA00022490"/>
    </source>
</evidence>
<evidence type="ECO:0000256" key="1">
    <source>
        <dbReference type="ARBA" id="ARBA00004496"/>
    </source>
</evidence>
<gene>
    <name evidence="8" type="ORF">TorRG33x02_115430</name>
</gene>
<dbReference type="AlphaFoldDB" id="A0A2P5F4F5"/>
<dbReference type="GO" id="GO:0009736">
    <property type="term" value="P:cytokinin-activated signaling pathway"/>
    <property type="evidence" value="ECO:0007669"/>
    <property type="project" value="UniProtKB-KW"/>
</dbReference>
<dbReference type="GO" id="GO:0009691">
    <property type="term" value="P:cytokinin biosynthetic process"/>
    <property type="evidence" value="ECO:0007669"/>
    <property type="project" value="UniProtKB-KW"/>
</dbReference>
<evidence type="ECO:0000313" key="8">
    <source>
        <dbReference type="EMBL" id="PON92683.1"/>
    </source>
</evidence>
<name>A0A2P5F4F5_TREOI</name>
<comment type="caution">
    <text evidence="8">The sequence shown here is derived from an EMBL/GenBank/DDBJ whole genome shotgun (WGS) entry which is preliminary data.</text>
</comment>
<feature type="compositionally biased region" description="Acidic residues" evidence="7">
    <location>
        <begin position="33"/>
        <end position="79"/>
    </location>
</feature>
<comment type="similarity">
    <text evidence="6">Belongs to the SOFL plant protein family.</text>
</comment>
<evidence type="ECO:0000256" key="3">
    <source>
        <dbReference type="ARBA" id="ARBA00022712"/>
    </source>
</evidence>
<evidence type="ECO:0000313" key="9">
    <source>
        <dbReference type="Proteomes" id="UP000237000"/>
    </source>
</evidence>
<dbReference type="EMBL" id="JXTC01000063">
    <property type="protein sequence ID" value="PON92683.1"/>
    <property type="molecule type" value="Genomic_DNA"/>
</dbReference>
<reference evidence="9" key="1">
    <citation type="submission" date="2016-06" db="EMBL/GenBank/DDBJ databases">
        <title>Parallel loss of symbiosis genes in relatives of nitrogen-fixing non-legume Parasponia.</title>
        <authorList>
            <person name="Van Velzen R."/>
            <person name="Holmer R."/>
            <person name="Bu F."/>
            <person name="Rutten L."/>
            <person name="Van Zeijl A."/>
            <person name="Liu W."/>
            <person name="Santuari L."/>
            <person name="Cao Q."/>
            <person name="Sharma T."/>
            <person name="Shen D."/>
            <person name="Roswanjaya Y."/>
            <person name="Wardhani T."/>
            <person name="Kalhor M.S."/>
            <person name="Jansen J."/>
            <person name="Van den Hoogen J."/>
            <person name="Gungor B."/>
            <person name="Hartog M."/>
            <person name="Hontelez J."/>
            <person name="Verver J."/>
            <person name="Yang W.-C."/>
            <person name="Schijlen E."/>
            <person name="Repin R."/>
            <person name="Schilthuizen M."/>
            <person name="Schranz E."/>
            <person name="Heidstra R."/>
            <person name="Miyata K."/>
            <person name="Fedorova E."/>
            <person name="Kohlen W."/>
            <person name="Bisseling T."/>
            <person name="Smit S."/>
            <person name="Geurts R."/>
        </authorList>
    </citation>
    <scope>NUCLEOTIDE SEQUENCE [LARGE SCALE GENOMIC DNA]</scope>
    <source>
        <strain evidence="9">cv. RG33-2</strain>
    </source>
</reference>
<dbReference type="Proteomes" id="UP000237000">
    <property type="component" value="Unassembled WGS sequence"/>
</dbReference>
<evidence type="ECO:0000256" key="4">
    <source>
        <dbReference type="ARBA" id="ARBA00022864"/>
    </source>
</evidence>
<dbReference type="PANTHER" id="PTHR33347:SF31">
    <property type="entry name" value="PROTEIN SOB FIVE-LIKE 1"/>
    <property type="match status" value="1"/>
</dbReference>
<feature type="region of interest" description="Disordered" evidence="7">
    <location>
        <begin position="1"/>
        <end position="117"/>
    </location>
</feature>
<keyword evidence="2" id="KW-0963">Cytoplasm</keyword>
<dbReference type="GO" id="GO:0005737">
    <property type="term" value="C:cytoplasm"/>
    <property type="evidence" value="ECO:0007669"/>
    <property type="project" value="UniProtKB-SubCell"/>
</dbReference>
<dbReference type="PANTHER" id="PTHR33347">
    <property type="entry name" value="OSJNBA0091C07.3 PROTEIN"/>
    <property type="match status" value="1"/>
</dbReference>
<proteinExistence type="inferred from homology"/>
<organism evidence="8 9">
    <name type="scientific">Trema orientale</name>
    <name type="common">Charcoal tree</name>
    <name type="synonym">Celtis orientalis</name>
    <dbReference type="NCBI Taxonomy" id="63057"/>
    <lineage>
        <taxon>Eukaryota</taxon>
        <taxon>Viridiplantae</taxon>
        <taxon>Streptophyta</taxon>
        <taxon>Embryophyta</taxon>
        <taxon>Tracheophyta</taxon>
        <taxon>Spermatophyta</taxon>
        <taxon>Magnoliopsida</taxon>
        <taxon>eudicotyledons</taxon>
        <taxon>Gunneridae</taxon>
        <taxon>Pentapetalae</taxon>
        <taxon>rosids</taxon>
        <taxon>fabids</taxon>
        <taxon>Rosales</taxon>
        <taxon>Cannabaceae</taxon>
        <taxon>Trema</taxon>
    </lineage>
</organism>
<evidence type="ECO:0000256" key="5">
    <source>
        <dbReference type="ARBA" id="ARBA00023242"/>
    </source>
</evidence>
<keyword evidence="5" id="KW-0539">Nucleus</keyword>
<protein>
    <submittedName>
        <fullName evidence="8">Uncharacterized protein</fullName>
    </submittedName>
</protein>